<evidence type="ECO:0000313" key="1">
    <source>
        <dbReference type="EMBL" id="OGC16692.1"/>
    </source>
</evidence>
<dbReference type="SUPFAM" id="SSF53448">
    <property type="entry name" value="Nucleotide-diphospho-sugar transferases"/>
    <property type="match status" value="1"/>
</dbReference>
<dbReference type="EMBL" id="MEUA01000005">
    <property type="protein sequence ID" value="OGC16692.1"/>
    <property type="molecule type" value="Genomic_DNA"/>
</dbReference>
<sequence>MGSTRLPGKVLKEISGKPMLLQQIERIKKSRLLDDIVVATTTSSSDDEIVSLCYNHNIKYFRGSENDVLNRIASLIKKFKVDVHVEFFGDSPLPDPQIVDEFIGYYLKYKNVYDFVSNSLKTTYPPGQEVIVYNGKALIKADEFVLRNDPLREHVSIHITQNKHKYRICNLEAPSHYYHPDIYLEVDTCEDFELISRIFKHFNSIGKDYFSLAEILDYLDQNEALKKINQKVVRRWKRFRENV</sequence>
<protein>
    <recommendedName>
        <fullName evidence="3">Acylneuraminate cytidylyltransferase</fullName>
    </recommendedName>
</protein>
<dbReference type="AlphaFoldDB" id="A0A1F4S8E2"/>
<name>A0A1F4S8E2_UNCSA</name>
<dbReference type="PANTHER" id="PTHR42866:SF1">
    <property type="entry name" value="SPORE COAT POLYSACCHARIDE BIOSYNTHESIS PROTEIN SPSF"/>
    <property type="match status" value="1"/>
</dbReference>
<evidence type="ECO:0008006" key="3">
    <source>
        <dbReference type="Google" id="ProtNLM"/>
    </source>
</evidence>
<proteinExistence type="predicted"/>
<reference evidence="1 2" key="1">
    <citation type="journal article" date="2016" name="Nat. Commun.">
        <title>Thousands of microbial genomes shed light on interconnected biogeochemical processes in an aquifer system.</title>
        <authorList>
            <person name="Anantharaman K."/>
            <person name="Brown C.T."/>
            <person name="Hug L.A."/>
            <person name="Sharon I."/>
            <person name="Castelle C.J."/>
            <person name="Probst A.J."/>
            <person name="Thomas B.C."/>
            <person name="Singh A."/>
            <person name="Wilkins M.J."/>
            <person name="Karaoz U."/>
            <person name="Brodie E.L."/>
            <person name="Williams K.H."/>
            <person name="Hubbard S.S."/>
            <person name="Banfield J.F."/>
        </authorList>
    </citation>
    <scope>NUCLEOTIDE SEQUENCE [LARGE SCALE GENOMIC DNA]</scope>
</reference>
<dbReference type="InterPro" id="IPR003329">
    <property type="entry name" value="Cytidylyl_trans"/>
</dbReference>
<evidence type="ECO:0000313" key="2">
    <source>
        <dbReference type="Proteomes" id="UP000177905"/>
    </source>
</evidence>
<accession>A0A1F4S8E2</accession>
<organism evidence="1 2">
    <name type="scientific">candidate division WOR-1 bacterium RIFOXYB2_FULL_36_35</name>
    <dbReference type="NCBI Taxonomy" id="1802578"/>
    <lineage>
        <taxon>Bacteria</taxon>
        <taxon>Bacillati</taxon>
        <taxon>Saganbacteria</taxon>
    </lineage>
</organism>
<dbReference type="Proteomes" id="UP000177905">
    <property type="component" value="Unassembled WGS sequence"/>
</dbReference>
<dbReference type="GO" id="GO:0005829">
    <property type="term" value="C:cytosol"/>
    <property type="evidence" value="ECO:0007669"/>
    <property type="project" value="TreeGrafter"/>
</dbReference>
<dbReference type="PANTHER" id="PTHR42866">
    <property type="entry name" value="3-DEOXY-MANNO-OCTULOSONATE CYTIDYLYLTRANSFERASE"/>
    <property type="match status" value="1"/>
</dbReference>
<dbReference type="Gene3D" id="3.90.550.10">
    <property type="entry name" value="Spore Coat Polysaccharide Biosynthesis Protein SpsA, Chain A"/>
    <property type="match status" value="1"/>
</dbReference>
<gene>
    <name evidence="1" type="ORF">A2290_03580</name>
</gene>
<dbReference type="Pfam" id="PF02348">
    <property type="entry name" value="CTP_transf_3"/>
    <property type="match status" value="1"/>
</dbReference>
<comment type="caution">
    <text evidence="1">The sequence shown here is derived from an EMBL/GenBank/DDBJ whole genome shotgun (WGS) entry which is preliminary data.</text>
</comment>
<dbReference type="InterPro" id="IPR029044">
    <property type="entry name" value="Nucleotide-diphossugar_trans"/>
</dbReference>